<dbReference type="SUPFAM" id="SSF47823">
    <property type="entry name" value="lambda integrase-like, N-terminal domain"/>
    <property type="match status" value="1"/>
</dbReference>
<feature type="compositionally biased region" description="Polar residues" evidence="3">
    <location>
        <begin position="51"/>
        <end position="60"/>
    </location>
</feature>
<evidence type="ECO:0000313" key="6">
    <source>
        <dbReference type="Proteomes" id="UP001174136"/>
    </source>
</evidence>
<feature type="compositionally biased region" description="Basic residues" evidence="3">
    <location>
        <begin position="70"/>
        <end position="88"/>
    </location>
</feature>
<feature type="region of interest" description="Disordered" evidence="3">
    <location>
        <begin position="1"/>
        <end position="29"/>
    </location>
</feature>
<dbReference type="AlphaFoldDB" id="A0AA47MM76"/>
<dbReference type="Proteomes" id="UP001174136">
    <property type="component" value="Unassembled WGS sequence"/>
</dbReference>
<proteinExistence type="predicted"/>
<evidence type="ECO:0000256" key="1">
    <source>
        <dbReference type="ARBA" id="ARBA00023125"/>
    </source>
</evidence>
<keyword evidence="6" id="KW-1185">Reference proteome</keyword>
<dbReference type="InterPro" id="IPR011010">
    <property type="entry name" value="DNA_brk_join_enz"/>
</dbReference>
<gene>
    <name evidence="5" type="ORF">N1851_019454</name>
    <name evidence="4" type="ORF">N1851_031577</name>
</gene>
<reference evidence="5" key="1">
    <citation type="journal article" date="2023" name="Front. Mar. Sci.">
        <title>A new Merluccius polli reference genome to investigate the effects of global change in West African waters.</title>
        <authorList>
            <person name="Mateo J.L."/>
            <person name="Blanco-Fernandez C."/>
            <person name="Garcia-Vazquez E."/>
            <person name="Machado-Schiaffino G."/>
        </authorList>
    </citation>
    <scope>NUCLEOTIDE SEQUENCE</scope>
    <source>
        <strain evidence="5">C29</strain>
        <tissue evidence="5">Fin</tissue>
    </source>
</reference>
<protein>
    <recommendedName>
        <fullName evidence="7">Tyr recombinase domain-containing protein</fullName>
    </recommendedName>
</protein>
<evidence type="ECO:0000313" key="4">
    <source>
        <dbReference type="EMBL" id="KAK0133053.1"/>
    </source>
</evidence>
<name>A0AA47MM76_MERPO</name>
<dbReference type="EMBL" id="JAOPHQ010006026">
    <property type="protein sequence ID" value="KAK0133053.1"/>
    <property type="molecule type" value="Genomic_DNA"/>
</dbReference>
<dbReference type="Gene3D" id="1.10.287.3160">
    <property type="match status" value="1"/>
</dbReference>
<evidence type="ECO:0000313" key="5">
    <source>
        <dbReference type="EMBL" id="KAK0142616.1"/>
    </source>
</evidence>
<accession>A0AA47MM76</accession>
<comment type="caution">
    <text evidence="5">The sequence shown here is derived from an EMBL/GenBank/DDBJ whole genome shotgun (WGS) entry which is preliminary data.</text>
</comment>
<dbReference type="PANTHER" id="PTHR35617:SF3">
    <property type="entry name" value="CORE-BINDING (CB) DOMAIN-CONTAINING PROTEIN"/>
    <property type="match status" value="1"/>
</dbReference>
<feature type="region of interest" description="Disordered" evidence="3">
    <location>
        <begin position="174"/>
        <end position="206"/>
    </location>
</feature>
<evidence type="ECO:0000256" key="2">
    <source>
        <dbReference type="ARBA" id="ARBA00023172"/>
    </source>
</evidence>
<evidence type="ECO:0000256" key="3">
    <source>
        <dbReference type="SAM" id="MobiDB-lite"/>
    </source>
</evidence>
<keyword evidence="1" id="KW-0238">DNA-binding</keyword>
<dbReference type="SUPFAM" id="SSF56349">
    <property type="entry name" value="DNA breaking-rejoining enzymes"/>
    <property type="match status" value="1"/>
</dbReference>
<dbReference type="Gene3D" id="1.10.443.10">
    <property type="entry name" value="Intergrase catalytic core"/>
    <property type="match status" value="1"/>
</dbReference>
<dbReference type="EMBL" id="JAOPHQ010003525">
    <property type="protein sequence ID" value="KAK0142616.1"/>
    <property type="molecule type" value="Genomic_DNA"/>
</dbReference>
<sequence length="768" mass="82329">MDSRDGHRECPGCLGRAHLLGDVKNPCPAALDLPLEERARRAGLQAAPVSLTDSPSTHGGQSYEPEVKSSKRKHRSSHKPPHKHKRRRTADAVDSPALPPSSPVRDSVEKESMYTQLLAAVRGLTDRVNSFGTHPRQAEAEAVGSAEASLDHLPSFQEQRHPDAISLYAQGSLLGVGQDQGNPEGGHSGASSYPGDSTSGGDGTDVAGAVDLAEKVLTAAKIVGLAIPVQGASPADGVWAGIVQSRPTVSLPAADDFCQMLRKTWDAPSKPCQFNAGCRKLARASYPPETGLGDMPPVEREMAALTSSGPPRLTADPHCPRRECDRTDRLVCKAYNASARAARSGNALAVLLAAVRKTVGAGDQDTKDLMDAALSALAQMTRDVGSAMSSATLARRQIWLAQTALPEGVRAELINMPVLPAKVFHPDSQSVLVKAQESVRAREGVKRGLDPKTCPVEVVLHFLQSLLDTRRAASTLRVYAAAISAFHDLIGGLSIGKHRMVSQFLKGANRLRPGRCLRAPSWDLPLVLRSLTTAPYEPLGQTDLKFLTQKTVFLLALCSTKRVSELHALSVSTECMRWKPEDAAVSLWPNPFFLPKVLNPQSINRAIELEAFYPEPACQAGVALHTLCPVRALRAYVDQTQQLRRDHTQLFVCYGARQLGHPVSKQRVSHWLVDTIAQAYAGRGFPVPEGLVAHSTRSMATSWAALKGVALADICAAASWSTPCTFARFYRINVTSTTVGATVLMTAAKQTSEGGSSVPRDTSGTSHP</sequence>
<dbReference type="GO" id="GO:0003677">
    <property type="term" value="F:DNA binding"/>
    <property type="evidence" value="ECO:0007669"/>
    <property type="project" value="UniProtKB-KW"/>
</dbReference>
<evidence type="ECO:0008006" key="7">
    <source>
        <dbReference type="Google" id="ProtNLM"/>
    </source>
</evidence>
<keyword evidence="2" id="KW-0233">DNA recombination</keyword>
<dbReference type="InterPro" id="IPR013762">
    <property type="entry name" value="Integrase-like_cat_sf"/>
</dbReference>
<dbReference type="Gene3D" id="1.10.150.130">
    <property type="match status" value="1"/>
</dbReference>
<dbReference type="InterPro" id="IPR010998">
    <property type="entry name" value="Integrase_recombinase_N"/>
</dbReference>
<dbReference type="GO" id="GO:0015074">
    <property type="term" value="P:DNA integration"/>
    <property type="evidence" value="ECO:0007669"/>
    <property type="project" value="InterPro"/>
</dbReference>
<dbReference type="PANTHER" id="PTHR35617">
    <property type="entry name" value="PHAGE_INTEGRASE DOMAIN-CONTAINING PROTEIN"/>
    <property type="match status" value="1"/>
</dbReference>
<organism evidence="5 6">
    <name type="scientific">Merluccius polli</name>
    <name type="common">Benguela hake</name>
    <name type="synonym">Merluccius cadenati</name>
    <dbReference type="NCBI Taxonomy" id="89951"/>
    <lineage>
        <taxon>Eukaryota</taxon>
        <taxon>Metazoa</taxon>
        <taxon>Chordata</taxon>
        <taxon>Craniata</taxon>
        <taxon>Vertebrata</taxon>
        <taxon>Euteleostomi</taxon>
        <taxon>Actinopterygii</taxon>
        <taxon>Neopterygii</taxon>
        <taxon>Teleostei</taxon>
        <taxon>Neoteleostei</taxon>
        <taxon>Acanthomorphata</taxon>
        <taxon>Zeiogadaria</taxon>
        <taxon>Gadariae</taxon>
        <taxon>Gadiformes</taxon>
        <taxon>Gadoidei</taxon>
        <taxon>Merlucciidae</taxon>
        <taxon>Merluccius</taxon>
    </lineage>
</organism>
<feature type="region of interest" description="Disordered" evidence="3">
    <location>
        <begin position="44"/>
        <end position="110"/>
    </location>
</feature>
<feature type="compositionally biased region" description="Basic and acidic residues" evidence="3">
    <location>
        <begin position="1"/>
        <end position="10"/>
    </location>
</feature>
<dbReference type="GO" id="GO:0006310">
    <property type="term" value="P:DNA recombination"/>
    <property type="evidence" value="ECO:0007669"/>
    <property type="project" value="UniProtKB-KW"/>
</dbReference>